<dbReference type="Proteomes" id="UP000627155">
    <property type="component" value="Chromosome"/>
</dbReference>
<sequence>MKEVIKISIFERIMGKNEAIEFSYDLDLLRDTSHKAYIKKWALNTCINHIARTISQTKFEVIDKGVKDETSVTYYKLNVRPNTDESASTFWQRAIRKLIFDNEVLIVVTDTKDLIIADDFEREEYALYDDIFKHVKVKDFEFERNFKMSEVIYITYSNESISSLLDGLFTDYGNIFARIVKYNLMSNQIRATLSFDGNVNAQTQQNMQNFINKSYEAFEQNDIAIVPVQKGYEYKEHTTQSQSKSTSQIEDLTKVPNQLLKYVASSLGIPFPLIDGSVADIEAMTDNYMKFCIMPILENIVDELNAKCFSEKDYREGKRIKAISIDAYDPIQKAEAIDKLIASSVFTANQVLDMFGYPPSDDEDADKRVITKNLQSVKEVSESSLKGGENNEDRPQ</sequence>
<dbReference type="EMBL" id="CP069486">
    <property type="protein sequence ID" value="QRO85133.1"/>
    <property type="molecule type" value="Genomic_DNA"/>
</dbReference>
<dbReference type="InterPro" id="IPR006944">
    <property type="entry name" value="Phage/GTA_portal"/>
</dbReference>
<reference evidence="1 2" key="1">
    <citation type="submission" date="2021-02" db="EMBL/GenBank/DDBJ databases">
        <title>FDA dAtabase for Regulatory Grade micrObial Sequences (FDA-ARGOS): Supporting development and validation of Infectious Disease Dx tests.</title>
        <authorList>
            <person name="Sproer C."/>
            <person name="Gronow S."/>
            <person name="Severitt S."/>
            <person name="Schroder I."/>
            <person name="Tallon L."/>
            <person name="Sadzewicz L."/>
            <person name="Zhao X."/>
            <person name="Boylan J."/>
            <person name="Ott S."/>
            <person name="Bowen H."/>
            <person name="Vavikolanu K."/>
            <person name="Mehta A."/>
            <person name="Aluvathingal J."/>
            <person name="Nadendla S."/>
            <person name="Lowell S."/>
            <person name="Myers T."/>
            <person name="Yan Y."/>
            <person name="Sichtig H."/>
        </authorList>
    </citation>
    <scope>NUCLEOTIDE SEQUENCE [LARGE SCALE GENOMIC DNA]</scope>
    <source>
        <strain evidence="1 2">FDAARGOS_1207</strain>
    </source>
</reference>
<evidence type="ECO:0000313" key="2">
    <source>
        <dbReference type="Proteomes" id="UP000627155"/>
    </source>
</evidence>
<dbReference type="InterPro" id="IPR006427">
    <property type="entry name" value="Portal_HK97"/>
</dbReference>
<gene>
    <name evidence="1" type="ORF">I6J37_00035</name>
</gene>
<name>A0ABX7HG45_9STAP</name>
<accession>A0ABX7HG45</accession>
<proteinExistence type="predicted"/>
<organism evidence="1 2">
    <name type="scientific">Mammaliicoccus vitulinus</name>
    <dbReference type="NCBI Taxonomy" id="71237"/>
    <lineage>
        <taxon>Bacteria</taxon>
        <taxon>Bacillati</taxon>
        <taxon>Bacillota</taxon>
        <taxon>Bacilli</taxon>
        <taxon>Bacillales</taxon>
        <taxon>Staphylococcaceae</taxon>
        <taxon>Mammaliicoccus</taxon>
    </lineage>
</organism>
<keyword evidence="2" id="KW-1185">Reference proteome</keyword>
<dbReference type="NCBIfam" id="TIGR01537">
    <property type="entry name" value="portal_HK97"/>
    <property type="match status" value="1"/>
</dbReference>
<protein>
    <submittedName>
        <fullName evidence="1">Phage portal protein</fullName>
    </submittedName>
</protein>
<evidence type="ECO:0000313" key="1">
    <source>
        <dbReference type="EMBL" id="QRO85133.1"/>
    </source>
</evidence>
<dbReference type="Pfam" id="PF04860">
    <property type="entry name" value="Phage_portal"/>
    <property type="match status" value="1"/>
</dbReference>